<keyword evidence="2 4" id="KW-0560">Oxidoreductase</keyword>
<evidence type="ECO:0000313" key="4">
    <source>
        <dbReference type="EMBL" id="NYJ35596.1"/>
    </source>
</evidence>
<protein>
    <submittedName>
        <fullName evidence="4">NADPH2:quinone reductase</fullName>
        <ecNumber evidence="4">1.6.5.5</ecNumber>
    </submittedName>
</protein>
<evidence type="ECO:0000259" key="3">
    <source>
        <dbReference type="SMART" id="SM00829"/>
    </source>
</evidence>
<dbReference type="Gene3D" id="3.90.180.10">
    <property type="entry name" value="Medium-chain alcohol dehydrogenases, catalytic domain"/>
    <property type="match status" value="1"/>
</dbReference>
<dbReference type="InterPro" id="IPR011032">
    <property type="entry name" value="GroES-like_sf"/>
</dbReference>
<organism evidence="4 5">
    <name type="scientific">Nocardiopsis aegyptia</name>
    <dbReference type="NCBI Taxonomy" id="220378"/>
    <lineage>
        <taxon>Bacteria</taxon>
        <taxon>Bacillati</taxon>
        <taxon>Actinomycetota</taxon>
        <taxon>Actinomycetes</taxon>
        <taxon>Streptosporangiales</taxon>
        <taxon>Nocardiopsidaceae</taxon>
        <taxon>Nocardiopsis</taxon>
    </lineage>
</organism>
<feature type="domain" description="Enoyl reductase (ER)" evidence="3">
    <location>
        <begin position="10"/>
        <end position="319"/>
    </location>
</feature>
<dbReference type="InterPro" id="IPR013149">
    <property type="entry name" value="ADH-like_C"/>
</dbReference>
<evidence type="ECO:0000313" key="5">
    <source>
        <dbReference type="Proteomes" id="UP000572051"/>
    </source>
</evidence>
<dbReference type="GO" id="GO:0005829">
    <property type="term" value="C:cytosol"/>
    <property type="evidence" value="ECO:0007669"/>
    <property type="project" value="TreeGrafter"/>
</dbReference>
<gene>
    <name evidence="4" type="ORF">HNR10_003477</name>
</gene>
<dbReference type="PANTHER" id="PTHR48106">
    <property type="entry name" value="QUINONE OXIDOREDUCTASE PIG3-RELATED"/>
    <property type="match status" value="1"/>
</dbReference>
<dbReference type="PANTHER" id="PTHR48106:SF13">
    <property type="entry name" value="QUINONE OXIDOREDUCTASE-RELATED"/>
    <property type="match status" value="1"/>
</dbReference>
<dbReference type="Proteomes" id="UP000572051">
    <property type="component" value="Unassembled WGS sequence"/>
</dbReference>
<proteinExistence type="predicted"/>
<keyword evidence="1" id="KW-0521">NADP</keyword>
<keyword evidence="5" id="KW-1185">Reference proteome</keyword>
<evidence type="ECO:0000256" key="2">
    <source>
        <dbReference type="ARBA" id="ARBA00023002"/>
    </source>
</evidence>
<dbReference type="InterPro" id="IPR036291">
    <property type="entry name" value="NAD(P)-bd_dom_sf"/>
</dbReference>
<dbReference type="RefSeq" id="WP_179824854.1">
    <property type="nucleotide sequence ID" value="NZ_JACCFS010000001.1"/>
</dbReference>
<dbReference type="InterPro" id="IPR013154">
    <property type="entry name" value="ADH-like_N"/>
</dbReference>
<dbReference type="EMBL" id="JACCFS010000001">
    <property type="protein sequence ID" value="NYJ35596.1"/>
    <property type="molecule type" value="Genomic_DNA"/>
</dbReference>
<dbReference type="SUPFAM" id="SSF51735">
    <property type="entry name" value="NAD(P)-binding Rossmann-fold domains"/>
    <property type="match status" value="1"/>
</dbReference>
<dbReference type="Pfam" id="PF00107">
    <property type="entry name" value="ADH_zinc_N"/>
    <property type="match status" value="1"/>
</dbReference>
<dbReference type="GO" id="GO:0003960">
    <property type="term" value="F:quinone reductase (NADPH) activity"/>
    <property type="evidence" value="ECO:0007669"/>
    <property type="project" value="UniProtKB-EC"/>
</dbReference>
<name>A0A7Z0JAX6_9ACTN</name>
<accession>A0A7Z0JAX6</accession>
<evidence type="ECO:0000256" key="1">
    <source>
        <dbReference type="ARBA" id="ARBA00022857"/>
    </source>
</evidence>
<dbReference type="SMART" id="SM00829">
    <property type="entry name" value="PKS_ER"/>
    <property type="match status" value="1"/>
</dbReference>
<comment type="caution">
    <text evidence="4">The sequence shown here is derived from an EMBL/GenBank/DDBJ whole genome shotgun (WGS) entry which is preliminary data.</text>
</comment>
<dbReference type="SUPFAM" id="SSF50129">
    <property type="entry name" value="GroES-like"/>
    <property type="match status" value="1"/>
</dbReference>
<dbReference type="InterPro" id="IPR020843">
    <property type="entry name" value="ER"/>
</dbReference>
<reference evidence="4 5" key="1">
    <citation type="submission" date="2020-07" db="EMBL/GenBank/DDBJ databases">
        <title>Sequencing the genomes of 1000 actinobacteria strains.</title>
        <authorList>
            <person name="Klenk H.-P."/>
        </authorList>
    </citation>
    <scope>NUCLEOTIDE SEQUENCE [LARGE SCALE GENOMIC DNA]</scope>
    <source>
        <strain evidence="4 5">DSM 44442</strain>
    </source>
</reference>
<dbReference type="AlphaFoldDB" id="A0A7Z0JAX6"/>
<dbReference type="GO" id="GO:0035925">
    <property type="term" value="F:mRNA 3'-UTR AU-rich region binding"/>
    <property type="evidence" value="ECO:0007669"/>
    <property type="project" value="TreeGrafter"/>
</dbReference>
<dbReference type="EC" id="1.6.5.5" evidence="4"/>
<sequence length="322" mass="33072">MRAVHVNAYGPPEVLEPGEAAAPTAGAGEVVIDVEYAGVNFAEVMFRRGQFEIGVPHVPGLEAAGTVREVGAEVTGLAPGQRVAALTLAGGGYAERVVAPAALTVPLDDSVPSDLGAAFPCNVTVALGLLRDAARLQDGESVLVTGPAGGVGTAAAQIARRMGASAVYGVTSSADKAAYASDFGYDHVFTYDDLVGQVAERTGGTGVDVLLDAVGGPVRREAMDLLALFGRHIVFGDAAREDAEFTGVGLWSSSRSVGGYNLGAMVGARPDLARRRLLEAAGLVSEGAVRIDVTAFPLAEAVKAHELLETRRSTGKYVLSTR</sequence>
<dbReference type="GO" id="GO:0070402">
    <property type="term" value="F:NADPH binding"/>
    <property type="evidence" value="ECO:0007669"/>
    <property type="project" value="TreeGrafter"/>
</dbReference>
<dbReference type="Gene3D" id="3.40.50.720">
    <property type="entry name" value="NAD(P)-binding Rossmann-like Domain"/>
    <property type="match status" value="1"/>
</dbReference>
<dbReference type="Pfam" id="PF08240">
    <property type="entry name" value="ADH_N"/>
    <property type="match status" value="1"/>
</dbReference>